<keyword evidence="3" id="KW-1185">Reference proteome</keyword>
<protein>
    <recommendedName>
        <fullName evidence="4">Secreted protein</fullName>
    </recommendedName>
</protein>
<dbReference type="EMBL" id="CATNWA010016265">
    <property type="protein sequence ID" value="CAI9591299.1"/>
    <property type="molecule type" value="Genomic_DNA"/>
</dbReference>
<evidence type="ECO:0000256" key="1">
    <source>
        <dbReference type="SAM" id="SignalP"/>
    </source>
</evidence>
<evidence type="ECO:0000313" key="2">
    <source>
        <dbReference type="EMBL" id="CAI9591299.1"/>
    </source>
</evidence>
<evidence type="ECO:0000313" key="3">
    <source>
        <dbReference type="Proteomes" id="UP001162483"/>
    </source>
</evidence>
<dbReference type="Proteomes" id="UP001162483">
    <property type="component" value="Unassembled WGS sequence"/>
</dbReference>
<name>A0ABN9F2K5_9NEOB</name>
<comment type="caution">
    <text evidence="2">The sequence shown here is derived from an EMBL/GenBank/DDBJ whole genome shotgun (WGS) entry which is preliminary data.</text>
</comment>
<feature type="signal peptide" evidence="1">
    <location>
        <begin position="1"/>
        <end position="20"/>
    </location>
</feature>
<keyword evidence="1" id="KW-0732">Signal</keyword>
<proteinExistence type="predicted"/>
<evidence type="ECO:0008006" key="4">
    <source>
        <dbReference type="Google" id="ProtNLM"/>
    </source>
</evidence>
<sequence>MLSLVYIVFCFFIFSWESVCDQHRANQHYLERGQGFCILLDQPSLNIRPWSSNGPNYKKVFSSLYSIG</sequence>
<accession>A0ABN9F2K5</accession>
<feature type="chain" id="PRO_5045236956" description="Secreted protein" evidence="1">
    <location>
        <begin position="21"/>
        <end position="68"/>
    </location>
</feature>
<organism evidence="2 3">
    <name type="scientific">Staurois parvus</name>
    <dbReference type="NCBI Taxonomy" id="386267"/>
    <lineage>
        <taxon>Eukaryota</taxon>
        <taxon>Metazoa</taxon>
        <taxon>Chordata</taxon>
        <taxon>Craniata</taxon>
        <taxon>Vertebrata</taxon>
        <taxon>Euteleostomi</taxon>
        <taxon>Amphibia</taxon>
        <taxon>Batrachia</taxon>
        <taxon>Anura</taxon>
        <taxon>Neobatrachia</taxon>
        <taxon>Ranoidea</taxon>
        <taxon>Ranidae</taxon>
        <taxon>Staurois</taxon>
    </lineage>
</organism>
<reference evidence="2" key="1">
    <citation type="submission" date="2023-05" db="EMBL/GenBank/DDBJ databases">
        <authorList>
            <person name="Stuckert A."/>
        </authorList>
    </citation>
    <scope>NUCLEOTIDE SEQUENCE</scope>
</reference>
<gene>
    <name evidence="2" type="ORF">SPARVUS_LOCUS11191527</name>
</gene>